<dbReference type="AlphaFoldDB" id="A0A371HJD6"/>
<evidence type="ECO:0000313" key="1">
    <source>
        <dbReference type="EMBL" id="RDY02880.1"/>
    </source>
</evidence>
<dbReference type="Proteomes" id="UP000257109">
    <property type="component" value="Unassembled WGS sequence"/>
</dbReference>
<reference evidence="1" key="1">
    <citation type="submission" date="2018-05" db="EMBL/GenBank/DDBJ databases">
        <title>Draft genome of Mucuna pruriens seed.</title>
        <authorList>
            <person name="Nnadi N.E."/>
            <person name="Vos R."/>
            <person name="Hasami M.H."/>
            <person name="Devisetty U.K."/>
            <person name="Aguiy J.C."/>
        </authorList>
    </citation>
    <scope>NUCLEOTIDE SEQUENCE [LARGE SCALE GENOMIC DNA]</scope>
    <source>
        <strain evidence="1">JCA_2017</strain>
    </source>
</reference>
<organism evidence="1 2">
    <name type="scientific">Mucuna pruriens</name>
    <name type="common">Velvet bean</name>
    <name type="synonym">Dolichos pruriens</name>
    <dbReference type="NCBI Taxonomy" id="157652"/>
    <lineage>
        <taxon>Eukaryota</taxon>
        <taxon>Viridiplantae</taxon>
        <taxon>Streptophyta</taxon>
        <taxon>Embryophyta</taxon>
        <taxon>Tracheophyta</taxon>
        <taxon>Spermatophyta</taxon>
        <taxon>Magnoliopsida</taxon>
        <taxon>eudicotyledons</taxon>
        <taxon>Gunneridae</taxon>
        <taxon>Pentapetalae</taxon>
        <taxon>rosids</taxon>
        <taxon>fabids</taxon>
        <taxon>Fabales</taxon>
        <taxon>Fabaceae</taxon>
        <taxon>Papilionoideae</taxon>
        <taxon>50 kb inversion clade</taxon>
        <taxon>NPAAA clade</taxon>
        <taxon>indigoferoid/millettioid clade</taxon>
        <taxon>Phaseoleae</taxon>
        <taxon>Mucuna</taxon>
    </lineage>
</organism>
<dbReference type="OrthoDB" id="1740010at2759"/>
<gene>
    <name evidence="1" type="ORF">CR513_13601</name>
</gene>
<name>A0A371HJD6_MUCPR</name>
<dbReference type="EMBL" id="QJKJ01002439">
    <property type="protein sequence ID" value="RDY02880.1"/>
    <property type="molecule type" value="Genomic_DNA"/>
</dbReference>
<accession>A0A371HJD6</accession>
<feature type="non-terminal residue" evidence="1">
    <location>
        <position position="1"/>
    </location>
</feature>
<evidence type="ECO:0000313" key="2">
    <source>
        <dbReference type="Proteomes" id="UP000257109"/>
    </source>
</evidence>
<proteinExistence type="predicted"/>
<sequence>MQPAMPTKCPDLGIFSIPCTIDDCTFADAMLDLSASINFNIFEAMKHPTEDHFLFSIDIIEELVEDYMQSGTSLVEISNFVETTHVLDTFDYVTDDSDSIDMTDVLDFADSVDDFFDLANMIDISNFSDLANLEYRCDGDAKRSICVEIQVAIVGGSVVAEAESVSSNRFRNPIEVESASRRPLPYLAIRD</sequence>
<protein>
    <submittedName>
        <fullName evidence="1">Uncharacterized protein</fullName>
    </submittedName>
</protein>
<keyword evidence="2" id="KW-1185">Reference proteome</keyword>
<comment type="caution">
    <text evidence="1">The sequence shown here is derived from an EMBL/GenBank/DDBJ whole genome shotgun (WGS) entry which is preliminary data.</text>
</comment>